<protein>
    <submittedName>
        <fullName evidence="1">Uncharacterized protein</fullName>
    </submittedName>
</protein>
<accession>K6YBC6</accession>
<evidence type="ECO:0000313" key="2">
    <source>
        <dbReference type="Proteomes" id="UP000006251"/>
    </source>
</evidence>
<evidence type="ECO:0000313" key="1">
    <source>
        <dbReference type="EMBL" id="GAC30044.1"/>
    </source>
</evidence>
<dbReference type="EMBL" id="BAEQ01000052">
    <property type="protein sequence ID" value="GAC30044.1"/>
    <property type="molecule type" value="Genomic_DNA"/>
</dbReference>
<organism evidence="1 2">
    <name type="scientific">Brumicola pallidula DSM 14239 = ACAM 615</name>
    <dbReference type="NCBI Taxonomy" id="1121922"/>
    <lineage>
        <taxon>Bacteria</taxon>
        <taxon>Pseudomonadati</taxon>
        <taxon>Pseudomonadota</taxon>
        <taxon>Gammaproteobacteria</taxon>
        <taxon>Alteromonadales</taxon>
        <taxon>Alteromonadaceae</taxon>
        <taxon>Brumicola</taxon>
    </lineage>
</organism>
<name>K6YBC6_9ALTE</name>
<sequence>MYLKLVGLRLFTFQNIIKHALEKSQFEPILIEARKQQDVVKSSRFVLD</sequence>
<reference evidence="2" key="1">
    <citation type="journal article" date="2014" name="Environ. Microbiol.">
        <title>Comparative genomics of the marine bacterial genus Glaciecola reveals the high degree of genomic diversity and genomic characteristic for cold adaptation.</title>
        <authorList>
            <person name="Qin Q.L."/>
            <person name="Xie B.B."/>
            <person name="Yu Y."/>
            <person name="Shu Y.L."/>
            <person name="Rong J.C."/>
            <person name="Zhang Y.J."/>
            <person name="Zhao D.L."/>
            <person name="Chen X.L."/>
            <person name="Zhang X.Y."/>
            <person name="Chen B."/>
            <person name="Zhou B.C."/>
            <person name="Zhang Y.Z."/>
        </authorList>
    </citation>
    <scope>NUCLEOTIDE SEQUENCE [LARGE SCALE GENOMIC DNA]</scope>
    <source>
        <strain evidence="2">ACAM 615</strain>
    </source>
</reference>
<keyword evidence="2" id="KW-1185">Reference proteome</keyword>
<dbReference type="Proteomes" id="UP000006251">
    <property type="component" value="Unassembled WGS sequence"/>
</dbReference>
<comment type="caution">
    <text evidence="1">The sequence shown here is derived from an EMBL/GenBank/DDBJ whole genome shotgun (WGS) entry which is preliminary data.</text>
</comment>
<proteinExistence type="predicted"/>
<gene>
    <name evidence="1" type="ORF">GPAL_3193</name>
</gene>
<dbReference type="AlphaFoldDB" id="K6YBC6"/>